<protein>
    <submittedName>
        <fullName evidence="2">Putative mads box transcription factor</fullName>
    </submittedName>
</protein>
<dbReference type="InterPro" id="IPR010770">
    <property type="entry name" value="Ecd"/>
</dbReference>
<dbReference type="PANTHER" id="PTHR13060">
    <property type="entry name" value="SGT1 PROTEIN HSGT1 SUPPRESSOR OF GCR2"/>
    <property type="match status" value="1"/>
</dbReference>
<feature type="region of interest" description="Disordered" evidence="1">
    <location>
        <begin position="621"/>
        <end position="645"/>
    </location>
</feature>
<name>A0A2R5LFD6_9ACAR</name>
<proteinExistence type="predicted"/>
<evidence type="ECO:0000313" key="2">
    <source>
        <dbReference type="EMBL" id="MBY08243.1"/>
    </source>
</evidence>
<feature type="compositionally biased region" description="Basic and acidic residues" evidence="1">
    <location>
        <begin position="569"/>
        <end position="582"/>
    </location>
</feature>
<sequence length="645" mass="72206">MAAATVVEDDSVRYYLFPKIYNSTDDKTYLEKKKYEYLAKLFPLTSSYIWQNECFNLGVVDAVNDDVPPHMEGITYYGENIEDEWFIVFLLLQLTEEDDDLIVQVQDSDGDFLLIEAADQIPKWLNPDSSQNRVFLYRGVVHILSTDQIPQEQTPTLLASLSTLRKASHNTRASPAVQCAIFSRLEGYPERHHALQHNTQCFLPATAAAILQHDPQLIGPAVNAFVSRDPSEAKVLRAMRYFPPETRVMCNVCFTRCLYAQLRQHRYVPDRRTGWNLPPNNAPQFVSHDLGLKLACGLEILAAAKEGRNGASIDYCRDVRWKCFLESLTSKGYFKGELEGSLLYQKLLQDAKEYFAQSLDDVSCTRMRTQAGDRVVHLLNTLDVNLEKLKEMEKNLKPSDDDAWMDITPDELEALLSRYSLRGDQADKESIRNSKNTQLGSAITKGLESFVHHTSDYSGAEVPGTNSKKTVEKATVTLNADAFCDAVSAILDFKLPPSDEDSSSMSSYGDEDDYLGGEQDYENKDCTAEGSGGADKLVPNMMTYMDLMDRELAATDVGLSFERLPAPSRNREKHQVEKETRKMAAPRATADSDDDSDLEDYQPVDVDLTALKNILLSYSSQEGLPGPAGNVLSSMGIHLPPDLES</sequence>
<dbReference type="AlphaFoldDB" id="A0A2R5LFD6"/>
<organism evidence="2">
    <name type="scientific">Ornithodoros turicata</name>
    <dbReference type="NCBI Taxonomy" id="34597"/>
    <lineage>
        <taxon>Eukaryota</taxon>
        <taxon>Metazoa</taxon>
        <taxon>Ecdysozoa</taxon>
        <taxon>Arthropoda</taxon>
        <taxon>Chelicerata</taxon>
        <taxon>Arachnida</taxon>
        <taxon>Acari</taxon>
        <taxon>Parasitiformes</taxon>
        <taxon>Ixodida</taxon>
        <taxon>Ixodoidea</taxon>
        <taxon>Argasidae</taxon>
        <taxon>Ornithodorinae</taxon>
        <taxon>Ornithodoros</taxon>
    </lineage>
</organism>
<dbReference type="EMBL" id="GGLE01004117">
    <property type="protein sequence ID" value="MBY08243.1"/>
    <property type="molecule type" value="Transcribed_RNA"/>
</dbReference>
<reference evidence="2" key="1">
    <citation type="submission" date="2018-03" db="EMBL/GenBank/DDBJ databases">
        <title>The relapsing fever spirochete Borrelia turicatae persists in the highly oxidative environment of its soft-bodied tick vector.</title>
        <authorList>
            <person name="Bourret T.J."/>
            <person name="Boyle W.K."/>
            <person name="Valenzuela J.G."/>
            <person name="Oliveira F."/>
            <person name="Lopez J.E."/>
        </authorList>
    </citation>
    <scope>NUCLEOTIDE SEQUENCE</scope>
    <source>
        <strain evidence="2">Kansas strain/isolate</strain>
        <tissue evidence="2">Salivary glands</tissue>
    </source>
</reference>
<feature type="region of interest" description="Disordered" evidence="1">
    <location>
        <begin position="495"/>
        <end position="535"/>
    </location>
</feature>
<dbReference type="GO" id="GO:0005634">
    <property type="term" value="C:nucleus"/>
    <property type="evidence" value="ECO:0007669"/>
    <property type="project" value="TreeGrafter"/>
</dbReference>
<dbReference type="PANTHER" id="PTHR13060:SF0">
    <property type="entry name" value="PROTEIN ECDYSONELESS HOMOLOG"/>
    <property type="match status" value="1"/>
</dbReference>
<feature type="compositionally biased region" description="Acidic residues" evidence="1">
    <location>
        <begin position="591"/>
        <end position="601"/>
    </location>
</feature>
<evidence type="ECO:0000256" key="1">
    <source>
        <dbReference type="SAM" id="MobiDB-lite"/>
    </source>
</evidence>
<feature type="region of interest" description="Disordered" evidence="1">
    <location>
        <begin position="564"/>
        <end position="601"/>
    </location>
</feature>
<accession>A0A2R5LFD6</accession>
<dbReference type="Pfam" id="PF07093">
    <property type="entry name" value="SGT1"/>
    <property type="match status" value="1"/>
</dbReference>